<reference evidence="1 2" key="1">
    <citation type="journal article" date="2004" name="Emerg. Infect. Dis.">
        <title>Amoebae-resisting bacteria isolated from human nasal swabs by amoebal coculture.</title>
        <authorList>
            <person name="Greub G."/>
            <person name="La Scola B."/>
            <person name="Raoult D."/>
        </authorList>
    </citation>
    <scope>NUCLEOTIDE SEQUENCE [LARGE SCALE GENOMIC DNA]</scope>
    <source>
        <strain evidence="1 2">CCUG 51329</strain>
    </source>
</reference>
<keyword evidence="2" id="KW-1185">Reference proteome</keyword>
<proteinExistence type="predicted"/>
<dbReference type="AlphaFoldDB" id="A0A3D9AK41"/>
<evidence type="ECO:0000313" key="2">
    <source>
        <dbReference type="Proteomes" id="UP000256924"/>
    </source>
</evidence>
<protein>
    <submittedName>
        <fullName evidence="1">Uncharacterized protein</fullName>
    </submittedName>
</protein>
<comment type="caution">
    <text evidence="1">The sequence shown here is derived from an EMBL/GenBank/DDBJ whole genome shotgun (WGS) entry which is preliminary data.</text>
</comment>
<evidence type="ECO:0000313" key="1">
    <source>
        <dbReference type="EMBL" id="REC41728.1"/>
    </source>
</evidence>
<name>A0A3D9AK41_9FLAO</name>
<accession>A0A3D9AK41</accession>
<dbReference type="EMBL" id="QNVU01000054">
    <property type="protein sequence ID" value="REC41728.1"/>
    <property type="molecule type" value="Genomic_DNA"/>
</dbReference>
<organism evidence="1 2">
    <name type="scientific">Candidatus Chryseobacterium massiliense</name>
    <dbReference type="NCBI Taxonomy" id="204089"/>
    <lineage>
        <taxon>Bacteria</taxon>
        <taxon>Pseudomonadati</taxon>
        <taxon>Bacteroidota</taxon>
        <taxon>Flavobacteriia</taxon>
        <taxon>Flavobacteriales</taxon>
        <taxon>Weeksellaceae</taxon>
        <taxon>Chryseobacterium group</taxon>
        <taxon>Chryseobacterium</taxon>
    </lineage>
</organism>
<dbReference type="Proteomes" id="UP000256924">
    <property type="component" value="Unassembled WGS sequence"/>
</dbReference>
<sequence>MFYKIFFFLNLPKSIARRKFFLNSVKKETFEKVKMIEKKDLAKIRVIFQFHVKIRLTFP</sequence>
<gene>
    <name evidence="1" type="ORF">DRF68_18445</name>
</gene>